<evidence type="ECO:0000256" key="1">
    <source>
        <dbReference type="ARBA" id="ARBA00004370"/>
    </source>
</evidence>
<evidence type="ECO:0000256" key="7">
    <source>
        <dbReference type="ARBA" id="ARBA00022801"/>
    </source>
</evidence>
<feature type="signal peptide" evidence="13">
    <location>
        <begin position="1"/>
        <end position="22"/>
    </location>
</feature>
<keyword evidence="3" id="KW-0645">Protease</keyword>
<feature type="active site" evidence="11">
    <location>
        <position position="319"/>
    </location>
</feature>
<dbReference type="GO" id="GO:0004190">
    <property type="term" value="F:aspartic-type endopeptidase activity"/>
    <property type="evidence" value="ECO:0007669"/>
    <property type="project" value="UniProtKB-KW"/>
</dbReference>
<dbReference type="Pfam" id="PF14541">
    <property type="entry name" value="TAXi_C"/>
    <property type="match status" value="1"/>
</dbReference>
<reference evidence="15 16" key="1">
    <citation type="journal article" date="2015" name="Proc. Natl. Acad. Sci. U.S.A.">
        <title>The resurrection genome of Boea hygrometrica: A blueprint for survival of dehydration.</title>
        <authorList>
            <person name="Xiao L."/>
            <person name="Yang G."/>
            <person name="Zhang L."/>
            <person name="Yang X."/>
            <person name="Zhao S."/>
            <person name="Ji Z."/>
            <person name="Zhou Q."/>
            <person name="Hu M."/>
            <person name="Wang Y."/>
            <person name="Chen M."/>
            <person name="Xu Y."/>
            <person name="Jin H."/>
            <person name="Xiao X."/>
            <person name="Hu G."/>
            <person name="Bao F."/>
            <person name="Hu Y."/>
            <person name="Wan P."/>
            <person name="Li L."/>
            <person name="Deng X."/>
            <person name="Kuang T."/>
            <person name="Xiang C."/>
            <person name="Zhu J.K."/>
            <person name="Oliver M.J."/>
            <person name="He Y."/>
        </authorList>
    </citation>
    <scope>NUCLEOTIDE SEQUENCE [LARGE SCALE GENOMIC DNA]</scope>
    <source>
        <strain evidence="16">cv. XS01</strain>
    </source>
</reference>
<accession>A0A2Z7CYB0</accession>
<dbReference type="Gene3D" id="2.40.70.10">
    <property type="entry name" value="Acid Proteases"/>
    <property type="match status" value="2"/>
</dbReference>
<dbReference type="InterPro" id="IPR033121">
    <property type="entry name" value="PEPTIDASE_A1"/>
</dbReference>
<evidence type="ECO:0000256" key="11">
    <source>
        <dbReference type="PIRSR" id="PIRSR601461-1"/>
    </source>
</evidence>
<keyword evidence="4" id="KW-0812">Transmembrane</keyword>
<dbReference type="InterPro" id="IPR034161">
    <property type="entry name" value="Pepsin-like_plant"/>
</dbReference>
<keyword evidence="10" id="KW-0325">Glycoprotein</keyword>
<evidence type="ECO:0000256" key="6">
    <source>
        <dbReference type="ARBA" id="ARBA00022750"/>
    </source>
</evidence>
<dbReference type="PRINTS" id="PR00792">
    <property type="entry name" value="PEPSIN"/>
</dbReference>
<evidence type="ECO:0000256" key="12">
    <source>
        <dbReference type="SAM" id="MobiDB-lite"/>
    </source>
</evidence>
<dbReference type="PANTHER" id="PTHR13683:SF375">
    <property type="entry name" value="PEPTIDASE A1 DOMAIN-CONTAINING PROTEIN"/>
    <property type="match status" value="1"/>
</dbReference>
<evidence type="ECO:0000256" key="8">
    <source>
        <dbReference type="ARBA" id="ARBA00022989"/>
    </source>
</evidence>
<protein>
    <submittedName>
        <fullName evidence="15">Aspartic protein-like protein 2</fullName>
    </submittedName>
</protein>
<evidence type="ECO:0000313" key="16">
    <source>
        <dbReference type="Proteomes" id="UP000250235"/>
    </source>
</evidence>
<dbReference type="Pfam" id="PF14543">
    <property type="entry name" value="TAXi_N"/>
    <property type="match status" value="1"/>
</dbReference>
<sequence length="496" mass="52881">MLLPNISTLAVMVAVTVAGAAASGIGKSVMLSLERRNDEGMEVSQLRWRDQLRHGRLLKEQINSSGIVDFPVQGTYNPFLVGLYYTRIQLGSPPREFYVQIDTGSDVLWVGCDPCIGCPLKTDLNIKLELYNPSESTTSSSISCSDSRCALGYASSDSSCSISNDCVYNFKYGDGSGTSGYFVSDLLNLDFIMVNSKSRNSLADVVFGCSTLDTGDLASTDRAVDGIFGFGQASLSVISQLSSQRITPHAFSHCLDGRNSGGGILVLGQVVHPNMVYTSIVPSQPHYNVNLQSISVDGNILSIDPSLFGTSDNGGTIVDSGTTLAYFPDEAYDTFVQVITQSVSQSVQPFIHEETQCYITNSSVLEIFPPVALNFDGGVSMELTPINYLLQFKSTDTAGEIWCIGIQPSSGQGYTILGDIILQNKVVVYDLAGQKIGWMDYDCSSSVNVSTINGTYELINAGQSGNNNGCARHPGGSAAPGEAPASGVPYGADRIS</sequence>
<dbReference type="InterPro" id="IPR032799">
    <property type="entry name" value="TAXi_C"/>
</dbReference>
<dbReference type="InterPro" id="IPR032861">
    <property type="entry name" value="TAXi_N"/>
</dbReference>
<name>A0A2Z7CYB0_9LAMI</name>
<keyword evidence="8" id="KW-1133">Transmembrane helix</keyword>
<dbReference type="EMBL" id="KQ991572">
    <property type="protein sequence ID" value="KZV51708.1"/>
    <property type="molecule type" value="Genomic_DNA"/>
</dbReference>
<dbReference type="CDD" id="cd05476">
    <property type="entry name" value="pepsin_A_like_plant"/>
    <property type="match status" value="1"/>
</dbReference>
<gene>
    <name evidence="15" type="ORF">F511_13120</name>
</gene>
<evidence type="ECO:0000256" key="5">
    <source>
        <dbReference type="ARBA" id="ARBA00022729"/>
    </source>
</evidence>
<organism evidence="15 16">
    <name type="scientific">Dorcoceras hygrometricum</name>
    <dbReference type="NCBI Taxonomy" id="472368"/>
    <lineage>
        <taxon>Eukaryota</taxon>
        <taxon>Viridiplantae</taxon>
        <taxon>Streptophyta</taxon>
        <taxon>Embryophyta</taxon>
        <taxon>Tracheophyta</taxon>
        <taxon>Spermatophyta</taxon>
        <taxon>Magnoliopsida</taxon>
        <taxon>eudicotyledons</taxon>
        <taxon>Gunneridae</taxon>
        <taxon>Pentapetalae</taxon>
        <taxon>asterids</taxon>
        <taxon>lamiids</taxon>
        <taxon>Lamiales</taxon>
        <taxon>Gesneriaceae</taxon>
        <taxon>Didymocarpoideae</taxon>
        <taxon>Trichosporeae</taxon>
        <taxon>Loxocarpinae</taxon>
        <taxon>Dorcoceras</taxon>
    </lineage>
</organism>
<evidence type="ECO:0000256" key="13">
    <source>
        <dbReference type="SAM" id="SignalP"/>
    </source>
</evidence>
<evidence type="ECO:0000256" key="3">
    <source>
        <dbReference type="ARBA" id="ARBA00022670"/>
    </source>
</evidence>
<evidence type="ECO:0000256" key="10">
    <source>
        <dbReference type="ARBA" id="ARBA00023180"/>
    </source>
</evidence>
<dbReference type="GO" id="GO:0016020">
    <property type="term" value="C:membrane"/>
    <property type="evidence" value="ECO:0007669"/>
    <property type="project" value="UniProtKB-SubCell"/>
</dbReference>
<keyword evidence="16" id="KW-1185">Reference proteome</keyword>
<feature type="compositionally biased region" description="Low complexity" evidence="12">
    <location>
        <begin position="474"/>
        <end position="489"/>
    </location>
</feature>
<dbReference type="GO" id="GO:0006508">
    <property type="term" value="P:proteolysis"/>
    <property type="evidence" value="ECO:0007669"/>
    <property type="project" value="UniProtKB-KW"/>
</dbReference>
<dbReference type="SUPFAM" id="SSF50630">
    <property type="entry name" value="Acid proteases"/>
    <property type="match status" value="1"/>
</dbReference>
<keyword evidence="7" id="KW-0378">Hydrolase</keyword>
<dbReference type="AlphaFoldDB" id="A0A2Z7CYB0"/>
<proteinExistence type="inferred from homology"/>
<dbReference type="FunFam" id="2.40.70.10:FF:000018">
    <property type="entry name" value="Aspartic proteinase-like protein 2"/>
    <property type="match status" value="1"/>
</dbReference>
<feature type="region of interest" description="Disordered" evidence="12">
    <location>
        <begin position="469"/>
        <end position="496"/>
    </location>
</feature>
<comment type="similarity">
    <text evidence="2">Belongs to the peptidase A1 family.</text>
</comment>
<dbReference type="PROSITE" id="PS51767">
    <property type="entry name" value="PEPTIDASE_A1"/>
    <property type="match status" value="1"/>
</dbReference>
<feature type="domain" description="Peptidase A1" evidence="14">
    <location>
        <begin position="84"/>
        <end position="439"/>
    </location>
</feature>
<evidence type="ECO:0000256" key="2">
    <source>
        <dbReference type="ARBA" id="ARBA00007447"/>
    </source>
</evidence>
<feature type="chain" id="PRO_5016284920" evidence="13">
    <location>
        <begin position="23"/>
        <end position="496"/>
    </location>
</feature>
<dbReference type="OrthoDB" id="2747330at2759"/>
<dbReference type="InterPro" id="IPR001461">
    <property type="entry name" value="Aspartic_peptidase_A1"/>
</dbReference>
<evidence type="ECO:0000259" key="14">
    <source>
        <dbReference type="PROSITE" id="PS51767"/>
    </source>
</evidence>
<dbReference type="PANTHER" id="PTHR13683">
    <property type="entry name" value="ASPARTYL PROTEASES"/>
    <property type="match status" value="1"/>
</dbReference>
<dbReference type="InterPro" id="IPR021109">
    <property type="entry name" value="Peptidase_aspartic_dom_sf"/>
</dbReference>
<keyword evidence="9" id="KW-0472">Membrane</keyword>
<evidence type="ECO:0000313" key="15">
    <source>
        <dbReference type="EMBL" id="KZV51708.1"/>
    </source>
</evidence>
<keyword evidence="5 13" id="KW-0732">Signal</keyword>
<evidence type="ECO:0000256" key="9">
    <source>
        <dbReference type="ARBA" id="ARBA00023136"/>
    </source>
</evidence>
<dbReference type="Proteomes" id="UP000250235">
    <property type="component" value="Unassembled WGS sequence"/>
</dbReference>
<feature type="active site" evidence="11">
    <location>
        <position position="102"/>
    </location>
</feature>
<comment type="subcellular location">
    <subcellularLocation>
        <location evidence="1">Membrane</location>
    </subcellularLocation>
</comment>
<evidence type="ECO:0000256" key="4">
    <source>
        <dbReference type="ARBA" id="ARBA00022692"/>
    </source>
</evidence>
<keyword evidence="6" id="KW-0064">Aspartyl protease</keyword>